<evidence type="ECO:0000313" key="2">
    <source>
        <dbReference type="Proteomes" id="UP001303701"/>
    </source>
</evidence>
<dbReference type="RefSeq" id="WP_311066617.1">
    <property type="nucleotide sequence ID" value="NZ_CP134501.1"/>
</dbReference>
<reference evidence="1 2" key="1">
    <citation type="submission" date="2023-09" db="EMBL/GenBank/DDBJ databases">
        <title>Different Types of Thermotolerant Ring-Cleaving Dioxygenases derived from Aeribacillus composti HB-1 applied for multiple aromatic hydrocarbons removal.</title>
        <authorList>
            <person name="Cao L."/>
            <person name="Li M."/>
            <person name="Ma T."/>
        </authorList>
    </citation>
    <scope>NUCLEOTIDE SEQUENCE [LARGE SCALE GENOMIC DNA]</scope>
    <source>
        <strain evidence="1 2">HB-1</strain>
    </source>
</reference>
<accession>A0ABY9WCI7</accession>
<dbReference type="Gene3D" id="1.20.90.10">
    <property type="entry name" value="Phospholipase A2 domain"/>
    <property type="match status" value="1"/>
</dbReference>
<dbReference type="InterPro" id="IPR036444">
    <property type="entry name" value="PLipase_A2_dom_sf"/>
</dbReference>
<keyword evidence="2" id="KW-1185">Reference proteome</keyword>
<organism evidence="1 2">
    <name type="scientific">Aeribacillus composti</name>
    <dbReference type="NCBI Taxonomy" id="1868734"/>
    <lineage>
        <taxon>Bacteria</taxon>
        <taxon>Bacillati</taxon>
        <taxon>Bacillota</taxon>
        <taxon>Bacilli</taxon>
        <taxon>Bacillales</taxon>
        <taxon>Bacillaceae</taxon>
        <taxon>Aeribacillus</taxon>
    </lineage>
</organism>
<proteinExistence type="predicted"/>
<dbReference type="Proteomes" id="UP001303701">
    <property type="component" value="Chromosome"/>
</dbReference>
<dbReference type="EMBL" id="CP134501">
    <property type="protein sequence ID" value="WNF32932.1"/>
    <property type="molecule type" value="Genomic_DNA"/>
</dbReference>
<evidence type="ECO:0000313" key="1">
    <source>
        <dbReference type="EMBL" id="WNF32932.1"/>
    </source>
</evidence>
<dbReference type="GeneID" id="301127729"/>
<protein>
    <submittedName>
        <fullName evidence="1">Uncharacterized protein</fullName>
    </submittedName>
</protein>
<dbReference type="SUPFAM" id="SSF48619">
    <property type="entry name" value="Phospholipase A2, PLA2"/>
    <property type="match status" value="1"/>
</dbReference>
<sequence length="141" mass="15763">MLEEMQKYIYQDEDGKLIFNVDKAIEEEQSDFIIDSGKEFNALSNHVENKKESQSVSQILRGMPVWGNWCGLGHGGGVPKDKLDSLRMTHDLCYKVKGYFDCGCDKALVAGITAALPFMKYDEKRAALAVAAYFSIAPCKK</sequence>
<gene>
    <name evidence="1" type="ORF">RI196_17170</name>
</gene>
<name>A0ABY9WCI7_9BACI</name>